<evidence type="ECO:0008006" key="9">
    <source>
        <dbReference type="Google" id="ProtNLM"/>
    </source>
</evidence>
<evidence type="ECO:0000256" key="3">
    <source>
        <dbReference type="ARBA" id="ARBA00022692"/>
    </source>
</evidence>
<evidence type="ECO:0000256" key="5">
    <source>
        <dbReference type="ARBA" id="ARBA00023136"/>
    </source>
</evidence>
<dbReference type="GO" id="GO:0016020">
    <property type="term" value="C:membrane"/>
    <property type="evidence" value="ECO:0007669"/>
    <property type="project" value="UniProtKB-SubCell"/>
</dbReference>
<sequence length="377" mass="42707">MFNLDAVLLTFAGLGYFIKYLDHQTSIVPSKEDHSLYKNQLNYMQTCWNVGYIVGEVPSNIILTWFRHSEWIHTMEVNLAESTFYPGMLHIIGSWYRKDELTKRIPIFHVAGTIAIMCSGYLMAGVYHLGGKGGFKGWQWLFLIDGIVSLPIVIAGYFFNHDVPEIAKPVYLTEEQEGRETRKSYTKPKIRKIFTSWHIYALSALYALYIKEGKASQPSLDTNAKQPPNPRKLTNPPFKIYNNVASASASVFAQYLKSSTHSYYTINAINAYSTTTYAVLSASALFYAWTSDTFLAGRRWPLILFSGLANLCLLRQPGHLVHFHMIADSEEQGIVIGSMNAAAYVVQAWLPLLVWQQHVDAPSYWKGYVTSLVGVVW</sequence>
<evidence type="ECO:0000256" key="6">
    <source>
        <dbReference type="SAM" id="Phobius"/>
    </source>
</evidence>
<dbReference type="GO" id="GO:0022857">
    <property type="term" value="F:transmembrane transporter activity"/>
    <property type="evidence" value="ECO:0007669"/>
    <property type="project" value="InterPro"/>
</dbReference>
<dbReference type="Gene3D" id="1.20.1250.20">
    <property type="entry name" value="MFS general substrate transporter like domains"/>
    <property type="match status" value="1"/>
</dbReference>
<keyword evidence="2" id="KW-0813">Transport</keyword>
<evidence type="ECO:0000256" key="2">
    <source>
        <dbReference type="ARBA" id="ARBA00022448"/>
    </source>
</evidence>
<organism evidence="7 8">
    <name type="scientific">Delitschia confertaspora ATCC 74209</name>
    <dbReference type="NCBI Taxonomy" id="1513339"/>
    <lineage>
        <taxon>Eukaryota</taxon>
        <taxon>Fungi</taxon>
        <taxon>Dikarya</taxon>
        <taxon>Ascomycota</taxon>
        <taxon>Pezizomycotina</taxon>
        <taxon>Dothideomycetes</taxon>
        <taxon>Pleosporomycetidae</taxon>
        <taxon>Pleosporales</taxon>
        <taxon>Delitschiaceae</taxon>
        <taxon>Delitschia</taxon>
    </lineage>
</organism>
<evidence type="ECO:0000256" key="4">
    <source>
        <dbReference type="ARBA" id="ARBA00022989"/>
    </source>
</evidence>
<evidence type="ECO:0000313" key="8">
    <source>
        <dbReference type="Proteomes" id="UP000799536"/>
    </source>
</evidence>
<protein>
    <recommendedName>
        <fullName evidence="9">MFS general substrate transporter</fullName>
    </recommendedName>
</protein>
<feature type="transmembrane region" description="Helical" evidence="6">
    <location>
        <begin position="140"/>
        <end position="159"/>
    </location>
</feature>
<dbReference type="PANTHER" id="PTHR43791">
    <property type="entry name" value="PERMEASE-RELATED"/>
    <property type="match status" value="1"/>
</dbReference>
<proteinExistence type="predicted"/>
<evidence type="ECO:0000313" key="7">
    <source>
        <dbReference type="EMBL" id="KAF2206024.1"/>
    </source>
</evidence>
<keyword evidence="8" id="KW-1185">Reference proteome</keyword>
<dbReference type="SUPFAM" id="SSF103473">
    <property type="entry name" value="MFS general substrate transporter"/>
    <property type="match status" value="1"/>
</dbReference>
<dbReference type="Pfam" id="PF07690">
    <property type="entry name" value="MFS_1"/>
    <property type="match status" value="1"/>
</dbReference>
<dbReference type="OrthoDB" id="3639251at2759"/>
<feature type="transmembrane region" description="Helical" evidence="6">
    <location>
        <begin position="193"/>
        <end position="210"/>
    </location>
</feature>
<reference evidence="7" key="1">
    <citation type="journal article" date="2020" name="Stud. Mycol.">
        <title>101 Dothideomycetes genomes: a test case for predicting lifestyles and emergence of pathogens.</title>
        <authorList>
            <person name="Haridas S."/>
            <person name="Albert R."/>
            <person name="Binder M."/>
            <person name="Bloem J."/>
            <person name="Labutti K."/>
            <person name="Salamov A."/>
            <person name="Andreopoulos B."/>
            <person name="Baker S."/>
            <person name="Barry K."/>
            <person name="Bills G."/>
            <person name="Bluhm B."/>
            <person name="Cannon C."/>
            <person name="Castanera R."/>
            <person name="Culley D."/>
            <person name="Daum C."/>
            <person name="Ezra D."/>
            <person name="Gonzalez J."/>
            <person name="Henrissat B."/>
            <person name="Kuo A."/>
            <person name="Liang C."/>
            <person name="Lipzen A."/>
            <person name="Lutzoni F."/>
            <person name="Magnuson J."/>
            <person name="Mondo S."/>
            <person name="Nolan M."/>
            <person name="Ohm R."/>
            <person name="Pangilinan J."/>
            <person name="Park H.-J."/>
            <person name="Ramirez L."/>
            <person name="Alfaro M."/>
            <person name="Sun H."/>
            <person name="Tritt A."/>
            <person name="Yoshinaga Y."/>
            <person name="Zwiers L.-H."/>
            <person name="Turgeon B."/>
            <person name="Goodwin S."/>
            <person name="Spatafora J."/>
            <person name="Crous P."/>
            <person name="Grigoriev I."/>
        </authorList>
    </citation>
    <scope>NUCLEOTIDE SEQUENCE</scope>
    <source>
        <strain evidence="7">ATCC 74209</strain>
    </source>
</reference>
<feature type="transmembrane region" description="Helical" evidence="6">
    <location>
        <begin position="107"/>
        <end position="128"/>
    </location>
</feature>
<keyword evidence="3 6" id="KW-0812">Transmembrane</keyword>
<dbReference type="PANTHER" id="PTHR43791:SF39">
    <property type="entry name" value="TRANSPORTER LIZ1_SEO1, PUTATIVE (AFU_ORTHOLOGUE AFUA_3G00980)-RELATED"/>
    <property type="match status" value="1"/>
</dbReference>
<keyword evidence="5 6" id="KW-0472">Membrane</keyword>
<dbReference type="InterPro" id="IPR011701">
    <property type="entry name" value="MFS"/>
</dbReference>
<gene>
    <name evidence="7" type="ORF">GQ43DRAFT_452672</name>
</gene>
<dbReference type="InterPro" id="IPR036259">
    <property type="entry name" value="MFS_trans_sf"/>
</dbReference>
<keyword evidence="4 6" id="KW-1133">Transmembrane helix</keyword>
<dbReference type="Proteomes" id="UP000799536">
    <property type="component" value="Unassembled WGS sequence"/>
</dbReference>
<comment type="caution">
    <text evidence="7">The sequence shown here is derived from an EMBL/GenBank/DDBJ whole genome shotgun (WGS) entry which is preliminary data.</text>
</comment>
<comment type="subcellular location">
    <subcellularLocation>
        <location evidence="1">Membrane</location>
        <topology evidence="1">Multi-pass membrane protein</topology>
    </subcellularLocation>
</comment>
<accession>A0A9P4JX30</accession>
<name>A0A9P4JX30_9PLEO</name>
<evidence type="ECO:0000256" key="1">
    <source>
        <dbReference type="ARBA" id="ARBA00004141"/>
    </source>
</evidence>
<dbReference type="AlphaFoldDB" id="A0A9P4JX30"/>
<dbReference type="EMBL" id="ML993846">
    <property type="protein sequence ID" value="KAF2206024.1"/>
    <property type="molecule type" value="Genomic_DNA"/>
</dbReference>